<evidence type="ECO:0000313" key="2">
    <source>
        <dbReference type="EMBL" id="SDY07035.1"/>
    </source>
</evidence>
<dbReference type="OrthoDB" id="9808866at2"/>
<accession>A0A1H3GVM4</accession>
<reference evidence="3" key="1">
    <citation type="submission" date="2016-10" db="EMBL/GenBank/DDBJ databases">
        <authorList>
            <person name="Varghese N."/>
            <person name="Submissions S."/>
        </authorList>
    </citation>
    <scope>NUCLEOTIDE SEQUENCE [LARGE SCALE GENOMIC DNA]</scope>
    <source>
        <strain evidence="3">DSM 45245</strain>
    </source>
</reference>
<evidence type="ECO:0000256" key="1">
    <source>
        <dbReference type="SAM" id="MobiDB-lite"/>
    </source>
</evidence>
<dbReference type="STRING" id="405436.SAMN05444365_101570"/>
<protein>
    <recommendedName>
        <fullName evidence="4">Rho termination factor, N-terminal domain</fullName>
    </recommendedName>
</protein>
<feature type="compositionally biased region" description="Basic and acidic residues" evidence="1">
    <location>
        <begin position="83"/>
        <end position="93"/>
    </location>
</feature>
<dbReference type="InterPro" id="IPR036361">
    <property type="entry name" value="SAP_dom_sf"/>
</dbReference>
<dbReference type="AlphaFoldDB" id="A0A1H3GVM4"/>
<feature type="compositionally biased region" description="Basic and acidic residues" evidence="1">
    <location>
        <begin position="109"/>
        <end position="119"/>
    </location>
</feature>
<feature type="region of interest" description="Disordered" evidence="1">
    <location>
        <begin position="73"/>
        <end position="125"/>
    </location>
</feature>
<dbReference type="Gene3D" id="1.10.720.30">
    <property type="entry name" value="SAP domain"/>
    <property type="match status" value="1"/>
</dbReference>
<proteinExistence type="predicted"/>
<feature type="region of interest" description="Disordered" evidence="1">
    <location>
        <begin position="1"/>
        <end position="35"/>
    </location>
</feature>
<dbReference type="Proteomes" id="UP000242415">
    <property type="component" value="Unassembled WGS sequence"/>
</dbReference>
<evidence type="ECO:0000313" key="3">
    <source>
        <dbReference type="Proteomes" id="UP000242415"/>
    </source>
</evidence>
<name>A0A1H3GVM4_9ACTN</name>
<dbReference type="EMBL" id="FNPH01000001">
    <property type="protein sequence ID" value="SDY07035.1"/>
    <property type="molecule type" value="Genomic_DNA"/>
</dbReference>
<organism evidence="2 3">
    <name type="scientific">Micromonospora pattaloongensis</name>
    <dbReference type="NCBI Taxonomy" id="405436"/>
    <lineage>
        <taxon>Bacteria</taxon>
        <taxon>Bacillati</taxon>
        <taxon>Actinomycetota</taxon>
        <taxon>Actinomycetes</taxon>
        <taxon>Micromonosporales</taxon>
        <taxon>Micromonosporaceae</taxon>
        <taxon>Micromonospora</taxon>
    </lineage>
</organism>
<gene>
    <name evidence="2" type="ORF">SAMN05444365_101570</name>
</gene>
<dbReference type="RefSeq" id="WP_091550960.1">
    <property type="nucleotide sequence ID" value="NZ_FNPH01000001.1"/>
</dbReference>
<feature type="compositionally biased region" description="Low complexity" evidence="1">
    <location>
        <begin position="1"/>
        <end position="19"/>
    </location>
</feature>
<evidence type="ECO:0008006" key="4">
    <source>
        <dbReference type="Google" id="ProtNLM"/>
    </source>
</evidence>
<keyword evidence="3" id="KW-1185">Reference proteome</keyword>
<sequence length="210" mass="23235">MAQRNDSGRGSSAASSTTNQPGNQTPDTPPIQESDVARLKVDELRSQLRARGVNGTSGLRKEQLVKALVKTLQEGTGFSPDGGEPRKDGDGVRRGPKSARSLKYSQEIRSPDEHQERPGRSLVTTNHDVIRQWAEERGASPAAAGADRGRPSVLRFDFPGYNGGGLHPVSWEDWFRAFDERGLNFIYQEQKTDGRQSNFFRVESPEREDA</sequence>